<dbReference type="OrthoDB" id="211948at2"/>
<feature type="coiled-coil region" evidence="1">
    <location>
        <begin position="93"/>
        <end position="131"/>
    </location>
</feature>
<keyword evidence="1" id="KW-0175">Coiled coil</keyword>
<protein>
    <submittedName>
        <fullName evidence="2">Uncharacterized protein</fullName>
    </submittedName>
</protein>
<reference evidence="2 3" key="1">
    <citation type="submission" date="2019-02" db="EMBL/GenBank/DDBJ databases">
        <title>Deep-cultivation of Planctomycetes and their phenomic and genomic characterization uncovers novel biology.</title>
        <authorList>
            <person name="Wiegand S."/>
            <person name="Jogler M."/>
            <person name="Boedeker C."/>
            <person name="Pinto D."/>
            <person name="Vollmers J."/>
            <person name="Rivas-Marin E."/>
            <person name="Kohn T."/>
            <person name="Peeters S.H."/>
            <person name="Heuer A."/>
            <person name="Rast P."/>
            <person name="Oberbeckmann S."/>
            <person name="Bunk B."/>
            <person name="Jeske O."/>
            <person name="Meyerdierks A."/>
            <person name="Storesund J.E."/>
            <person name="Kallscheuer N."/>
            <person name="Luecker S."/>
            <person name="Lage O.M."/>
            <person name="Pohl T."/>
            <person name="Merkel B.J."/>
            <person name="Hornburger P."/>
            <person name="Mueller R.-W."/>
            <person name="Bruemmer F."/>
            <person name="Labrenz M."/>
            <person name="Spormann A.M."/>
            <person name="Op den Camp H."/>
            <person name="Overmann J."/>
            <person name="Amann R."/>
            <person name="Jetten M.S.M."/>
            <person name="Mascher T."/>
            <person name="Medema M.H."/>
            <person name="Devos D.P."/>
            <person name="Kaster A.-K."/>
            <person name="Ovreas L."/>
            <person name="Rohde M."/>
            <person name="Galperin M.Y."/>
            <person name="Jogler C."/>
        </authorList>
    </citation>
    <scope>NUCLEOTIDE SEQUENCE [LARGE SCALE GENOMIC DNA]</scope>
    <source>
        <strain evidence="2 3">Pan189</strain>
    </source>
</reference>
<dbReference type="Proteomes" id="UP000317318">
    <property type="component" value="Chromosome"/>
</dbReference>
<evidence type="ECO:0000256" key="1">
    <source>
        <dbReference type="SAM" id="Coils"/>
    </source>
</evidence>
<accession>A0A517R587</accession>
<evidence type="ECO:0000313" key="2">
    <source>
        <dbReference type="EMBL" id="QDT39056.1"/>
    </source>
</evidence>
<keyword evidence="3" id="KW-1185">Reference proteome</keyword>
<evidence type="ECO:0000313" key="3">
    <source>
        <dbReference type="Proteomes" id="UP000317318"/>
    </source>
</evidence>
<gene>
    <name evidence="2" type="ORF">Pan189_34580</name>
</gene>
<organism evidence="2 3">
    <name type="scientific">Stratiformator vulcanicus</name>
    <dbReference type="NCBI Taxonomy" id="2527980"/>
    <lineage>
        <taxon>Bacteria</taxon>
        <taxon>Pseudomonadati</taxon>
        <taxon>Planctomycetota</taxon>
        <taxon>Planctomycetia</taxon>
        <taxon>Planctomycetales</taxon>
        <taxon>Planctomycetaceae</taxon>
        <taxon>Stratiformator</taxon>
    </lineage>
</organism>
<name>A0A517R587_9PLAN</name>
<dbReference type="EMBL" id="CP036268">
    <property type="protein sequence ID" value="QDT39056.1"/>
    <property type="molecule type" value="Genomic_DNA"/>
</dbReference>
<dbReference type="AlphaFoldDB" id="A0A517R587"/>
<dbReference type="KEGG" id="svp:Pan189_34580"/>
<dbReference type="RefSeq" id="WP_145365216.1">
    <property type="nucleotide sequence ID" value="NZ_CP036268.1"/>
</dbReference>
<sequence length="225" mass="24552">MRILGAFVGLLAVAILSAQLIAAGILYARGQLTGETISEIQGAVFGSEEEDLGEEPAVHETTPSMNAVLEERAMRVLALGAKEEELRSLRDLVSKQADDVAAERERLEALKEEFRIELQKLKDERVTESIEKAQSIVSKSKTSDAVHYLMTLSIDENVQIFGGLQAKTQAKLLQEFAAGVDEVQQRGRSVFEAIALGSPEKELIDEAFDAVRPEQASAPSSADRR</sequence>
<proteinExistence type="predicted"/>